<protein>
    <submittedName>
        <fullName evidence="2">Uncharacterized protein</fullName>
    </submittedName>
</protein>
<dbReference type="EMBL" id="MU807374">
    <property type="protein sequence ID" value="KAJ3831568.1"/>
    <property type="molecule type" value="Genomic_DNA"/>
</dbReference>
<feature type="compositionally biased region" description="Basic and acidic residues" evidence="1">
    <location>
        <begin position="514"/>
        <end position="525"/>
    </location>
</feature>
<evidence type="ECO:0000256" key="1">
    <source>
        <dbReference type="SAM" id="MobiDB-lite"/>
    </source>
</evidence>
<feature type="compositionally biased region" description="Polar residues" evidence="1">
    <location>
        <begin position="500"/>
        <end position="510"/>
    </location>
</feature>
<gene>
    <name evidence="2" type="ORF">F5878DRAFT_674360</name>
</gene>
<organism evidence="2 3">
    <name type="scientific">Lentinula raphanica</name>
    <dbReference type="NCBI Taxonomy" id="153919"/>
    <lineage>
        <taxon>Eukaryota</taxon>
        <taxon>Fungi</taxon>
        <taxon>Dikarya</taxon>
        <taxon>Basidiomycota</taxon>
        <taxon>Agaricomycotina</taxon>
        <taxon>Agaricomycetes</taxon>
        <taxon>Agaricomycetidae</taxon>
        <taxon>Agaricales</taxon>
        <taxon>Marasmiineae</taxon>
        <taxon>Omphalotaceae</taxon>
        <taxon>Lentinula</taxon>
    </lineage>
</organism>
<name>A0AA38NW21_9AGAR</name>
<comment type="caution">
    <text evidence="2">The sequence shown here is derived from an EMBL/GenBank/DDBJ whole genome shotgun (WGS) entry which is preliminary data.</text>
</comment>
<dbReference type="Proteomes" id="UP001163846">
    <property type="component" value="Unassembled WGS sequence"/>
</dbReference>
<dbReference type="AlphaFoldDB" id="A0AA38NW21"/>
<feature type="region of interest" description="Disordered" evidence="1">
    <location>
        <begin position="262"/>
        <end position="281"/>
    </location>
</feature>
<keyword evidence="3" id="KW-1185">Reference proteome</keyword>
<feature type="region of interest" description="Disordered" evidence="1">
    <location>
        <begin position="83"/>
        <end position="141"/>
    </location>
</feature>
<evidence type="ECO:0000313" key="3">
    <source>
        <dbReference type="Proteomes" id="UP001163846"/>
    </source>
</evidence>
<proteinExistence type="predicted"/>
<reference evidence="2" key="1">
    <citation type="submission" date="2022-08" db="EMBL/GenBank/DDBJ databases">
        <authorList>
            <consortium name="DOE Joint Genome Institute"/>
            <person name="Min B."/>
            <person name="Riley R."/>
            <person name="Sierra-Patev S."/>
            <person name="Naranjo-Ortiz M."/>
            <person name="Looney B."/>
            <person name="Konkel Z."/>
            <person name="Slot J.C."/>
            <person name="Sakamoto Y."/>
            <person name="Steenwyk J.L."/>
            <person name="Rokas A."/>
            <person name="Carro J."/>
            <person name="Camarero S."/>
            <person name="Ferreira P."/>
            <person name="Molpeceres G."/>
            <person name="Ruiz-Duenas F.J."/>
            <person name="Serrano A."/>
            <person name="Henrissat B."/>
            <person name="Drula E."/>
            <person name="Hughes K.W."/>
            <person name="Mata J.L."/>
            <person name="Ishikawa N.K."/>
            <person name="Vargas-Isla R."/>
            <person name="Ushijima S."/>
            <person name="Smith C.A."/>
            <person name="Ahrendt S."/>
            <person name="Andreopoulos W."/>
            <person name="He G."/>
            <person name="Labutti K."/>
            <person name="Lipzen A."/>
            <person name="Ng V."/>
            <person name="Sandor L."/>
            <person name="Barry K."/>
            <person name="Martinez A.T."/>
            <person name="Xiao Y."/>
            <person name="Gibbons J.G."/>
            <person name="Terashima K."/>
            <person name="Hibbett D.S."/>
            <person name="Grigoriev I.V."/>
        </authorList>
    </citation>
    <scope>NUCLEOTIDE SEQUENCE</scope>
    <source>
        <strain evidence="2">TFB9207</strain>
    </source>
</reference>
<evidence type="ECO:0000313" key="2">
    <source>
        <dbReference type="EMBL" id="KAJ3831568.1"/>
    </source>
</evidence>
<feature type="compositionally biased region" description="Basic and acidic residues" evidence="1">
    <location>
        <begin position="272"/>
        <end position="281"/>
    </location>
</feature>
<sequence length="728" mass="82034">MCTGGGGGGVRVASVYRRRGCIGGGDVQAAVMYRRRWCTGGGGVVHVNNPEESSDYQPDGVNNEGIDEVDKLIEELLDETFGSNSWSQTQEDEINRSGLSKKRTAVDTDADQETPGIGPENPGDPHADSRGCVANRRKKQKRMTAHDEVEEYHSVQPQPTFIVSAEPQRPSAEVMSKTSTLLSKLMGVLKETSEDFVEKILRIVSVAEWKEESEALSSNTLLHLAQRLKHVEEVDIGTRFVRIMNELFFAAKIKGLILHNAHSSPPGSEDTSTERSLEEKRRSRKMTLCAAVDKLASNGSIYLLMIIAASPDLPSTLRSRSTVNAVILALCNEIRFSQTPTSLSLMREFLVPLVSSMQAKIPFQIPSMFSPLVLQVYKLPEVLNCQELLTSDTYFDLFHQNIYVCLPRNTVLWKSVQSFHTSSEETLPFDRMNTRYMCLSNKTISIQTAEDLGEYQELNDFPNNHYPIHFTSHVHSDDQLKVLSSRFSLQSTLDHESKSKTTPPYRSNKATRQKKTEDFRKQASDAKHAETLEDLSSMLLENYSADTGRLIPNKGWIMVPQSLITGSELQVNDREGNLIFYTNGMLSQHKRLQLELALQTWSQAVQPLITGVELKDQNSALKKIKKFSVFHFSFWSKFCTKAFNFKVELHKAHPLYIIRSDNQKTNTSQFFPYASSDIQKFASEYALLCDSLEDILQEIVTKTLARHPDQFKEINGMIDIIPLLDSSQ</sequence>
<accession>A0AA38NW21</accession>
<feature type="region of interest" description="Disordered" evidence="1">
    <location>
        <begin position="493"/>
        <end position="525"/>
    </location>
</feature>